<organism evidence="1 2">
    <name type="scientific">Polynucleobacter victoriensis</name>
    <dbReference type="NCBI Taxonomy" id="2049319"/>
    <lineage>
        <taxon>Bacteria</taxon>
        <taxon>Pseudomonadati</taxon>
        <taxon>Pseudomonadota</taxon>
        <taxon>Betaproteobacteria</taxon>
        <taxon>Burkholderiales</taxon>
        <taxon>Burkholderiaceae</taxon>
        <taxon>Polynucleobacter</taxon>
    </lineage>
</organism>
<dbReference type="RefSeq" id="WP_088812196.1">
    <property type="nucleotide sequence ID" value="NZ_FYEX01000001.1"/>
</dbReference>
<dbReference type="PANTHER" id="PTHR46111">
    <property type="entry name" value="RIBOSOMAL RNA SMALL SUBUNIT METHYLTRANSFERASE I"/>
    <property type="match status" value="1"/>
</dbReference>
<sequence>MAGILYLIPNTLGDDAREDQLSSVLPKDTIYQASQLRYWIVENAKTARALLKAVGTQSPLICPMQEMQMSEWRGPGKQQAGKEVESLKTMLQPLLDGHDMGLMSEAGLPAIADPGSDVVKMAHQMGITVRALVGPSSLLLALMSSGMNGQSFAFHGYLPVNNAEKATALKQLEQESKKKRQTQLWIETPYRNSAMIETMLQSLQGSTQMCVAADLSLPTEWVKSQTVSEWQASLKKESDLLQALHQRPAVFLMLA</sequence>
<dbReference type="GO" id="GO:0032259">
    <property type="term" value="P:methylation"/>
    <property type="evidence" value="ECO:0007669"/>
    <property type="project" value="UniProtKB-KW"/>
</dbReference>
<dbReference type="InterPro" id="IPR035996">
    <property type="entry name" value="4pyrrol_Methylase_sf"/>
</dbReference>
<keyword evidence="1" id="KW-0489">Methyltransferase</keyword>
<dbReference type="InterPro" id="IPR008189">
    <property type="entry name" value="rRNA_ssu_MeTfrase_I"/>
</dbReference>
<dbReference type="Gene3D" id="3.40.1010.10">
    <property type="entry name" value="Cobalt-precorrin-4 Transmethylase, Domain 1"/>
    <property type="match status" value="1"/>
</dbReference>
<evidence type="ECO:0000313" key="2">
    <source>
        <dbReference type="Proteomes" id="UP000197215"/>
    </source>
</evidence>
<dbReference type="PIRSF" id="PIRSF005917">
    <property type="entry name" value="MTase_YraL"/>
    <property type="match status" value="1"/>
</dbReference>
<name>A0A212T460_9BURK</name>
<dbReference type="Gene3D" id="3.30.950.10">
    <property type="entry name" value="Methyltransferase, Cobalt-precorrin-4 Transmethylase, Domain 2"/>
    <property type="match status" value="1"/>
</dbReference>
<dbReference type="GO" id="GO:0008168">
    <property type="term" value="F:methyltransferase activity"/>
    <property type="evidence" value="ECO:0007669"/>
    <property type="project" value="UniProtKB-KW"/>
</dbReference>
<dbReference type="PANTHER" id="PTHR46111:SF2">
    <property type="entry name" value="SAM-DEPENDENT METHYLTRANSFERASE"/>
    <property type="match status" value="1"/>
</dbReference>
<dbReference type="SUPFAM" id="SSF53790">
    <property type="entry name" value="Tetrapyrrole methylase"/>
    <property type="match status" value="1"/>
</dbReference>
<dbReference type="InterPro" id="IPR014776">
    <property type="entry name" value="4pyrrole_Mease_sub2"/>
</dbReference>
<proteinExistence type="predicted"/>
<reference evidence="1 2" key="1">
    <citation type="submission" date="2017-06" db="EMBL/GenBank/DDBJ databases">
        <authorList>
            <person name="Kim H.J."/>
            <person name="Triplett B.A."/>
        </authorList>
    </citation>
    <scope>NUCLEOTIDE SEQUENCE [LARGE SCALE GENOMIC DNA]</scope>
    <source>
        <strain evidence="1 2">MWH-VicM1</strain>
    </source>
</reference>
<accession>A0A212T460</accession>
<protein>
    <submittedName>
        <fullName evidence="1">16S rRNA (Cytidine1402-2'-O)-methyltransferase</fullName>
    </submittedName>
</protein>
<evidence type="ECO:0000313" key="1">
    <source>
        <dbReference type="EMBL" id="SNC60833.1"/>
    </source>
</evidence>
<keyword evidence="1" id="KW-0808">Transferase</keyword>
<dbReference type="AlphaFoldDB" id="A0A212T460"/>
<dbReference type="InterPro" id="IPR014777">
    <property type="entry name" value="4pyrrole_Mease_sub1"/>
</dbReference>
<keyword evidence="2" id="KW-1185">Reference proteome</keyword>
<dbReference type="OrthoDB" id="7061662at2"/>
<gene>
    <name evidence="1" type="ORF">SAMN06295916_0356</name>
</gene>
<dbReference type="CDD" id="cd11649">
    <property type="entry name" value="RsmI_like"/>
    <property type="match status" value="1"/>
</dbReference>
<dbReference type="EMBL" id="FYEX01000001">
    <property type="protein sequence ID" value="SNC60833.1"/>
    <property type="molecule type" value="Genomic_DNA"/>
</dbReference>
<dbReference type="Proteomes" id="UP000197215">
    <property type="component" value="Unassembled WGS sequence"/>
</dbReference>